<evidence type="ECO:0000313" key="1">
    <source>
        <dbReference type="EMBL" id="CAE4602190.1"/>
    </source>
</evidence>
<accession>A0A7S4R380</accession>
<organism evidence="1">
    <name type="scientific">Ditylum brightwellii</name>
    <dbReference type="NCBI Taxonomy" id="49249"/>
    <lineage>
        <taxon>Eukaryota</taxon>
        <taxon>Sar</taxon>
        <taxon>Stramenopiles</taxon>
        <taxon>Ochrophyta</taxon>
        <taxon>Bacillariophyta</taxon>
        <taxon>Mediophyceae</taxon>
        <taxon>Lithodesmiophycidae</taxon>
        <taxon>Lithodesmiales</taxon>
        <taxon>Lithodesmiaceae</taxon>
        <taxon>Ditylum</taxon>
    </lineage>
</organism>
<reference evidence="1" key="1">
    <citation type="submission" date="2021-01" db="EMBL/GenBank/DDBJ databases">
        <authorList>
            <person name="Corre E."/>
            <person name="Pelletier E."/>
            <person name="Niang G."/>
            <person name="Scheremetjew M."/>
            <person name="Finn R."/>
            <person name="Kale V."/>
            <person name="Holt S."/>
            <person name="Cochrane G."/>
            <person name="Meng A."/>
            <person name="Brown T."/>
            <person name="Cohen L."/>
        </authorList>
    </citation>
    <scope>NUCLEOTIDE SEQUENCE</scope>
    <source>
        <strain evidence="1">GSO104</strain>
    </source>
</reference>
<proteinExistence type="predicted"/>
<dbReference type="AlphaFoldDB" id="A0A7S4R380"/>
<protein>
    <submittedName>
        <fullName evidence="1">Uncharacterized protein</fullName>
    </submittedName>
</protein>
<sequence>MPNSSALYNACFCNRNQDNPEVIRSILRMNPALASESTYYSGMSRNGLPIHEAIHLPCAAEILPDLIQADPNSLSEQIGVYDQNPLDVAAEKSNLPTDVLRILLENGHRYGVGGSEGQLFSNSEYDEEHPMSNIIAVASFYREDWESGRDLRAWQNFCLALKAAGAFRSCLSTEDMWNYPLLHGAIEFGARKVFFDRIFCASTTEDLKKVDALGRSPLNVAIEMAAKAKCDENYDEDSIHFGSVLKLLLDDQQGGYSRLARISMNCHNDGSNGRRFLPVHNALKLGLSLDDGLEDIVNAYPDALSVPDPESNLIPCLQSAVGAKAKVAVIYQLIMKRPDLIAILCKSPTSGWCEQFPTIPPNC</sequence>
<gene>
    <name evidence="1" type="ORF">DBRI00130_LOCUS12292</name>
</gene>
<dbReference type="EMBL" id="HBNS01015302">
    <property type="protein sequence ID" value="CAE4602190.1"/>
    <property type="molecule type" value="Transcribed_RNA"/>
</dbReference>
<name>A0A7S4R380_9STRA</name>